<organism evidence="1 2">
    <name type="scientific">Basfia succiniciproducens</name>
    <dbReference type="NCBI Taxonomy" id="653940"/>
    <lineage>
        <taxon>Bacteria</taxon>
        <taxon>Pseudomonadati</taxon>
        <taxon>Pseudomonadota</taxon>
        <taxon>Gammaproteobacteria</taxon>
        <taxon>Pasteurellales</taxon>
        <taxon>Pasteurellaceae</taxon>
        <taxon>Basfia</taxon>
    </lineage>
</organism>
<dbReference type="RefSeq" id="WP_011200943.1">
    <property type="nucleotide sequence ID" value="NZ_CP015031.1"/>
</dbReference>
<dbReference type="EMBL" id="FMUQ01000021">
    <property type="protein sequence ID" value="SCY26276.1"/>
    <property type="molecule type" value="Genomic_DNA"/>
</dbReference>
<dbReference type="Proteomes" id="UP000199588">
    <property type="component" value="Unassembled WGS sequence"/>
</dbReference>
<accession>A0A1G5EH47</accession>
<reference evidence="1 2" key="1">
    <citation type="submission" date="2016-10" db="EMBL/GenBank/DDBJ databases">
        <authorList>
            <person name="Varghese N."/>
            <person name="Submissions S."/>
        </authorList>
    </citation>
    <scope>NUCLEOTIDE SEQUENCE [LARGE SCALE GENOMIC DNA]</scope>
    <source>
        <strain evidence="1 2">DSM 22022</strain>
    </source>
</reference>
<comment type="caution">
    <text evidence="1">The sequence shown here is derived from an EMBL/GenBank/DDBJ whole genome shotgun (WGS) entry which is preliminary data.</text>
</comment>
<gene>
    <name evidence="1" type="ORF">SAMN02910354_02038</name>
</gene>
<evidence type="ECO:0000313" key="1">
    <source>
        <dbReference type="EMBL" id="SCY26276.1"/>
    </source>
</evidence>
<protein>
    <submittedName>
        <fullName evidence="1">Pilus assembly protein CpaE</fullName>
    </submittedName>
</protein>
<keyword evidence="2" id="KW-1185">Reference proteome</keyword>
<proteinExistence type="predicted"/>
<sequence>MLLLDKNQSNQNGARKIVVLSDSEEMQNNVSQLLRTRGFENVEQRKRHFLSADIAFSPEDIIGMIIDIKDETDVSLIAEHITAIVPQNLWICAVGNSDSITLAQNLADTGILYFHADTQLHLMMEKITSSKISIPHTRHTVNVCVLGCKGGIGSSLIATHIANQIISKKKVPVLLAQGPNGSQDLDLAFDKKLQGDIAKYDEYLDIFNGVPQGLNDKVTEKYNFVIYDQPIFNIDKDLYPEFFKYSNSFVLVVERRIGALRVAKQFLEQCDRLRSLTNQAVRVFVCISDHKPKSEKLMAKSDIETLLGATVDAVIPFIKNTEAKTILALNLSKAHKKSFYTLAMKIIGVLSRNNLNNENKSLFKGLYRLLFNR</sequence>
<name>A0A1G5EH47_9PAST</name>
<dbReference type="Gene3D" id="3.40.50.300">
    <property type="entry name" value="P-loop containing nucleotide triphosphate hydrolases"/>
    <property type="match status" value="1"/>
</dbReference>
<evidence type="ECO:0000313" key="2">
    <source>
        <dbReference type="Proteomes" id="UP000199588"/>
    </source>
</evidence>
<dbReference type="SUPFAM" id="SSF52540">
    <property type="entry name" value="P-loop containing nucleoside triphosphate hydrolases"/>
    <property type="match status" value="1"/>
</dbReference>
<dbReference type="InterPro" id="IPR027417">
    <property type="entry name" value="P-loop_NTPase"/>
</dbReference>